<feature type="compositionally biased region" description="Polar residues" evidence="12">
    <location>
        <begin position="439"/>
        <end position="450"/>
    </location>
</feature>
<dbReference type="GO" id="GO:0005789">
    <property type="term" value="C:endoplasmic reticulum membrane"/>
    <property type="evidence" value="ECO:0007669"/>
    <property type="project" value="UniProtKB-SubCell"/>
</dbReference>
<accession>A0A815X2P2</accession>
<comment type="subcellular location">
    <subcellularLocation>
        <location evidence="1">Endoplasmic reticulum membrane</location>
        <topology evidence="1">Peripheral membrane protein</topology>
    </subcellularLocation>
    <subcellularLocation>
        <location evidence="2">Preautophagosomal structure membrane</location>
        <topology evidence="2">Peripheral membrane protein</topology>
    </subcellularLocation>
</comment>
<keyword evidence="8" id="KW-0445">Lipid transport</keyword>
<evidence type="ECO:0000256" key="4">
    <source>
        <dbReference type="ARBA" id="ARBA00018070"/>
    </source>
</evidence>
<comment type="catalytic activity">
    <reaction evidence="11">
        <text>a 1,2-diacyl-sn-glycero-3-phosphoethanolamine(in) = a 1,2-diacyl-sn-glycero-3-phosphoethanolamine(out)</text>
        <dbReference type="Rhea" id="RHEA:38895"/>
        <dbReference type="ChEBI" id="CHEBI:64612"/>
    </reaction>
</comment>
<keyword evidence="7" id="KW-0072">Autophagy</keyword>
<keyword evidence="6" id="KW-0256">Endoplasmic reticulum</keyword>
<dbReference type="GO" id="GO:0006869">
    <property type="term" value="P:lipid transport"/>
    <property type="evidence" value="ECO:0007669"/>
    <property type="project" value="UniProtKB-KW"/>
</dbReference>
<protein>
    <recommendedName>
        <fullName evidence="4">Autophagy-related protein 2</fullName>
    </recommendedName>
</protein>
<evidence type="ECO:0000256" key="8">
    <source>
        <dbReference type="ARBA" id="ARBA00023055"/>
    </source>
</evidence>
<dbReference type="GO" id="GO:0034045">
    <property type="term" value="C:phagophore assembly site membrane"/>
    <property type="evidence" value="ECO:0007669"/>
    <property type="project" value="UniProtKB-SubCell"/>
</dbReference>
<dbReference type="GO" id="GO:0061709">
    <property type="term" value="P:reticulophagy"/>
    <property type="evidence" value="ECO:0007669"/>
    <property type="project" value="TreeGrafter"/>
</dbReference>
<dbReference type="GO" id="GO:0034727">
    <property type="term" value="P:piecemeal microautophagy of the nucleus"/>
    <property type="evidence" value="ECO:0007669"/>
    <property type="project" value="TreeGrafter"/>
</dbReference>
<name>A0A815X2P2_9BILA</name>
<gene>
    <name evidence="13" type="ORF">KQP761_LOCUS17742</name>
</gene>
<evidence type="ECO:0000256" key="12">
    <source>
        <dbReference type="SAM" id="MobiDB-lite"/>
    </source>
</evidence>
<evidence type="ECO:0000313" key="14">
    <source>
        <dbReference type="Proteomes" id="UP000663834"/>
    </source>
</evidence>
<proteinExistence type="inferred from homology"/>
<evidence type="ECO:0000256" key="9">
    <source>
        <dbReference type="ARBA" id="ARBA00023136"/>
    </source>
</evidence>
<dbReference type="EMBL" id="CAJNOW010008993">
    <property type="protein sequence ID" value="CAF1552310.1"/>
    <property type="molecule type" value="Genomic_DNA"/>
</dbReference>
<dbReference type="InterPro" id="IPR026849">
    <property type="entry name" value="ATG2"/>
</dbReference>
<dbReference type="PANTHER" id="PTHR13190">
    <property type="entry name" value="AUTOPHAGY-RELATED 2, ISOFORM A"/>
    <property type="match status" value="1"/>
</dbReference>
<dbReference type="GO" id="GO:0000045">
    <property type="term" value="P:autophagosome assembly"/>
    <property type="evidence" value="ECO:0007669"/>
    <property type="project" value="TreeGrafter"/>
</dbReference>
<dbReference type="GO" id="GO:0061908">
    <property type="term" value="C:phagophore"/>
    <property type="evidence" value="ECO:0007669"/>
    <property type="project" value="TreeGrafter"/>
</dbReference>
<evidence type="ECO:0000256" key="6">
    <source>
        <dbReference type="ARBA" id="ARBA00022824"/>
    </source>
</evidence>
<sequence length="739" mass="83924">MPWQSFIPWSNSLKTRACRQLIHHYLGVFFQEKLSLDQLSVDLFSGRSQVKDVILNLNALNESLTNNNIPLEVVKAYVGEINLSIPWTSLLRDNSTLDIKDLEITIRPKQTNDQKLTDAGFEISTMFNSMNTSMLIAQECLKNETEEDTTYQGLETFAATIDSILARVRVTLTDTVIRLEHLINDGENGVALEIRIKKFEYFDSEATSIDMTVALDSNSLIRPTVFTNKNFVLSGVTFYTDEFSIFKNSSSMTESSVLNSSNRLIADSMMTSVLTNSSSGMMTTTTGGNTRMVGYETFDPILCLTISGKQDIRLKLKQSEQIFGPKVEIEAHCGSVNCLLTPKQLQSLTILLAAYQKAALHSTSDPALYNTSYGNTRRMTEDDFKRIEQNAAEEIRRKNCQMSAQQYDNDNYHHADLHNAADPSESMFCSVEGMSLSNDLTSSYTSSRPDSISTTSHRYRRSSSHQHSSSNQPTTEKTRLKEEAKRLFEQGRSIISMKCRFQFNFISLCLLHRDIQTSSISLREFSDAYFSNISTINTSGILDDRQINEYRLKYSQACFNDHLLLFGKPLIIDLSQQSAENCLCLELDIRLSSADLCECLRPENTNIKPNTMNDTKQMIFNRLLSFIRSNETNFDSLSSFQMPYNSVQPSIQISIMNFDINQNKKKKSSNAFTRNLAALRPFTDVNIRLGSCQIDFDISIIDRIYSLKNAFQGYVSETDYICKKNHRPVFYFKNSPSEQ</sequence>
<dbReference type="OrthoDB" id="18982at2759"/>
<dbReference type="PANTHER" id="PTHR13190:SF1">
    <property type="entry name" value="AUTOPHAGY-RELATED 2, ISOFORM A"/>
    <property type="match status" value="1"/>
</dbReference>
<comment type="similarity">
    <text evidence="3">Belongs to the ATG2 family.</text>
</comment>
<evidence type="ECO:0000256" key="10">
    <source>
        <dbReference type="ARBA" id="ARBA00024479"/>
    </source>
</evidence>
<dbReference type="GO" id="GO:0032266">
    <property type="term" value="F:phosphatidylinositol-3-phosphate binding"/>
    <property type="evidence" value="ECO:0007669"/>
    <property type="project" value="TreeGrafter"/>
</dbReference>
<dbReference type="GO" id="GO:0061723">
    <property type="term" value="P:glycophagy"/>
    <property type="evidence" value="ECO:0007669"/>
    <property type="project" value="TreeGrafter"/>
</dbReference>
<evidence type="ECO:0000313" key="13">
    <source>
        <dbReference type="EMBL" id="CAF1552310.1"/>
    </source>
</evidence>
<feature type="region of interest" description="Disordered" evidence="12">
    <location>
        <begin position="439"/>
        <end position="479"/>
    </location>
</feature>
<dbReference type="AlphaFoldDB" id="A0A815X2P2"/>
<evidence type="ECO:0000256" key="2">
    <source>
        <dbReference type="ARBA" id="ARBA00004623"/>
    </source>
</evidence>
<dbReference type="GO" id="GO:0043495">
    <property type="term" value="F:protein-membrane adaptor activity"/>
    <property type="evidence" value="ECO:0007669"/>
    <property type="project" value="TreeGrafter"/>
</dbReference>
<dbReference type="GO" id="GO:0000422">
    <property type="term" value="P:autophagy of mitochondrion"/>
    <property type="evidence" value="ECO:0007669"/>
    <property type="project" value="TreeGrafter"/>
</dbReference>
<comment type="caution">
    <text evidence="13">The sequence shown here is derived from an EMBL/GenBank/DDBJ whole genome shotgun (WGS) entry which is preliminary data.</text>
</comment>
<comment type="catalytic activity">
    <reaction evidence="10">
        <text>a 1,2-diacyl-sn-glycero-3-phospho-L-serine(in) = a 1,2-diacyl-sn-glycero-3-phospho-L-serine(out)</text>
        <dbReference type="Rhea" id="RHEA:38663"/>
        <dbReference type="ChEBI" id="CHEBI:57262"/>
    </reaction>
</comment>
<evidence type="ECO:0000256" key="7">
    <source>
        <dbReference type="ARBA" id="ARBA00023006"/>
    </source>
</evidence>
<evidence type="ECO:0000256" key="1">
    <source>
        <dbReference type="ARBA" id="ARBA00004406"/>
    </source>
</evidence>
<keyword evidence="9" id="KW-0472">Membrane</keyword>
<evidence type="ECO:0000256" key="11">
    <source>
        <dbReference type="ARBA" id="ARBA00024615"/>
    </source>
</evidence>
<evidence type="ECO:0000256" key="3">
    <source>
        <dbReference type="ARBA" id="ARBA00009714"/>
    </source>
</evidence>
<dbReference type="Proteomes" id="UP000663834">
    <property type="component" value="Unassembled WGS sequence"/>
</dbReference>
<reference evidence="13" key="1">
    <citation type="submission" date="2021-02" db="EMBL/GenBank/DDBJ databases">
        <authorList>
            <person name="Nowell W R."/>
        </authorList>
    </citation>
    <scope>NUCLEOTIDE SEQUENCE</scope>
</reference>
<organism evidence="13 14">
    <name type="scientific">Rotaria magnacalcarata</name>
    <dbReference type="NCBI Taxonomy" id="392030"/>
    <lineage>
        <taxon>Eukaryota</taxon>
        <taxon>Metazoa</taxon>
        <taxon>Spiralia</taxon>
        <taxon>Gnathifera</taxon>
        <taxon>Rotifera</taxon>
        <taxon>Eurotatoria</taxon>
        <taxon>Bdelloidea</taxon>
        <taxon>Philodinida</taxon>
        <taxon>Philodinidae</taxon>
        <taxon>Rotaria</taxon>
    </lineage>
</organism>
<evidence type="ECO:0000256" key="5">
    <source>
        <dbReference type="ARBA" id="ARBA00022448"/>
    </source>
</evidence>
<keyword evidence="5" id="KW-0813">Transport</keyword>